<keyword evidence="2" id="KW-0732">Signal</keyword>
<dbReference type="RefSeq" id="XP_018034351.1">
    <property type="nucleotide sequence ID" value="XM_018187762.1"/>
</dbReference>
<organism evidence="3 4">
    <name type="scientific">Paraphaeosphaeria sporulosa</name>
    <dbReference type="NCBI Taxonomy" id="1460663"/>
    <lineage>
        <taxon>Eukaryota</taxon>
        <taxon>Fungi</taxon>
        <taxon>Dikarya</taxon>
        <taxon>Ascomycota</taxon>
        <taxon>Pezizomycotina</taxon>
        <taxon>Dothideomycetes</taxon>
        <taxon>Pleosporomycetidae</taxon>
        <taxon>Pleosporales</taxon>
        <taxon>Massarineae</taxon>
        <taxon>Didymosphaeriaceae</taxon>
        <taxon>Paraphaeosphaeria</taxon>
    </lineage>
</organism>
<proteinExistence type="predicted"/>
<feature type="signal peptide" evidence="2">
    <location>
        <begin position="1"/>
        <end position="21"/>
    </location>
</feature>
<keyword evidence="4" id="KW-1185">Reference proteome</keyword>
<evidence type="ECO:0000256" key="1">
    <source>
        <dbReference type="SAM" id="MobiDB-lite"/>
    </source>
</evidence>
<dbReference type="EMBL" id="KV441554">
    <property type="protein sequence ID" value="OAG03986.1"/>
    <property type="molecule type" value="Genomic_DNA"/>
</dbReference>
<feature type="chain" id="PRO_5008057968" description="Secreted protein" evidence="2">
    <location>
        <begin position="22"/>
        <end position="99"/>
    </location>
</feature>
<accession>A0A177C9C9</accession>
<evidence type="ECO:0008006" key="5">
    <source>
        <dbReference type="Google" id="ProtNLM"/>
    </source>
</evidence>
<name>A0A177C9C9_9PLEO</name>
<protein>
    <recommendedName>
        <fullName evidence="5">Secreted protein</fullName>
    </recommendedName>
</protein>
<dbReference type="InParanoid" id="A0A177C9C9"/>
<dbReference type="Proteomes" id="UP000077069">
    <property type="component" value="Unassembled WGS sequence"/>
</dbReference>
<reference evidence="3 4" key="1">
    <citation type="submission" date="2016-05" db="EMBL/GenBank/DDBJ databases">
        <title>Comparative analysis of secretome profiles of manganese(II)-oxidizing ascomycete fungi.</title>
        <authorList>
            <consortium name="DOE Joint Genome Institute"/>
            <person name="Zeiner C.A."/>
            <person name="Purvine S.O."/>
            <person name="Zink E.M."/>
            <person name="Wu S."/>
            <person name="Pasa-Tolic L."/>
            <person name="Chaput D.L."/>
            <person name="Haridas S."/>
            <person name="Grigoriev I.V."/>
            <person name="Santelli C.M."/>
            <person name="Hansel C.M."/>
        </authorList>
    </citation>
    <scope>NUCLEOTIDE SEQUENCE [LARGE SCALE GENOMIC DNA]</scope>
    <source>
        <strain evidence="3 4">AP3s5-JAC2a</strain>
    </source>
</reference>
<feature type="region of interest" description="Disordered" evidence="1">
    <location>
        <begin position="80"/>
        <end position="99"/>
    </location>
</feature>
<dbReference type="AlphaFoldDB" id="A0A177C9C9"/>
<gene>
    <name evidence="3" type="ORF">CC84DRAFT_878856</name>
</gene>
<evidence type="ECO:0000313" key="4">
    <source>
        <dbReference type="Proteomes" id="UP000077069"/>
    </source>
</evidence>
<sequence>MNALLCYWLGLIVYTIKSTSSGPRTSRTVFVQSSPVLDPPSHGFIGINEHPMVDCGGRPPRPLKTTFNSGRLTRISAVPTPHPLQETSTDLIDAQDVQK</sequence>
<dbReference type="GeneID" id="28771248"/>
<evidence type="ECO:0000256" key="2">
    <source>
        <dbReference type="SAM" id="SignalP"/>
    </source>
</evidence>
<evidence type="ECO:0000313" key="3">
    <source>
        <dbReference type="EMBL" id="OAG03986.1"/>
    </source>
</evidence>